<dbReference type="SUPFAM" id="SSF51445">
    <property type="entry name" value="(Trans)glycosidases"/>
    <property type="match status" value="1"/>
</dbReference>
<dbReference type="Pfam" id="PF01120">
    <property type="entry name" value="Alpha_L_fucos"/>
    <property type="match status" value="1"/>
</dbReference>
<proteinExistence type="inferred from homology"/>
<keyword evidence="3" id="KW-0732">Signal</keyword>
<dbReference type="EC" id="3.2.1.51" evidence="2"/>
<reference evidence="7" key="2">
    <citation type="submission" date="2020-09" db="EMBL/GenBank/DDBJ databases">
        <authorList>
            <person name="Sun Q."/>
            <person name="Zhou Y."/>
        </authorList>
    </citation>
    <scope>NUCLEOTIDE SEQUENCE</scope>
    <source>
        <strain evidence="7">CGMCC 1.15447</strain>
    </source>
</reference>
<accession>A0A916RRU6</accession>
<dbReference type="PANTHER" id="PTHR10030">
    <property type="entry name" value="ALPHA-L-FUCOSIDASE"/>
    <property type="match status" value="1"/>
</dbReference>
<keyword evidence="5" id="KW-0326">Glycosidase</keyword>
<sequence length="428" mass="48539">MFVHFNMATFQDREWGDPTTPLDLFRPTALDTDQWAAAAQSANMTWACLTTRHHDGFCLWPTKTDAASVRKISRPVDIVRSYVDSFRKAGLRIGLYYSILSLRDDIRHFNVTPAKVELIKNQLTELFTGYGEIDILITDGWNAPWSRITYEEVPFQEIYDHIKSLQPNCLICDLNASQYPHDGLYYSDVKAFEQNAGQKVPQTSEVPALSCVTLTEGWFWKQKDVNGPLKPVKTVVEEWLKPLNQRYCNLILNAPPTREGRLAPNVVSRLREIGEAWINPGPMAKVREHIGITTKNLATGKPIHASSSPDGVGPDEANDGNFRSSWYLDEGHASGWLEVDLSKHESFNVVSLVEPVGEWDDYPQSRIRSYRFQCWDGVSWITLISGAIPAHTTIHRIPRVSSQRVRLLLESSTEMPHITEIGVYDEPD</sequence>
<gene>
    <name evidence="7" type="ORF">GCM10011507_18440</name>
</gene>
<dbReference type="Gene3D" id="2.60.120.260">
    <property type="entry name" value="Galactose-binding domain-like"/>
    <property type="match status" value="1"/>
</dbReference>
<reference evidence="7" key="1">
    <citation type="journal article" date="2014" name="Int. J. Syst. Evol. Microbiol.">
        <title>Complete genome sequence of Corynebacterium casei LMG S-19264T (=DSM 44701T), isolated from a smear-ripened cheese.</title>
        <authorList>
            <consortium name="US DOE Joint Genome Institute (JGI-PGF)"/>
            <person name="Walter F."/>
            <person name="Albersmeier A."/>
            <person name="Kalinowski J."/>
            <person name="Ruckert C."/>
        </authorList>
    </citation>
    <scope>NUCLEOTIDE SEQUENCE</scope>
    <source>
        <strain evidence="7">CGMCC 1.15447</strain>
    </source>
</reference>
<name>A0A916RRU6_9BACT</name>
<evidence type="ECO:0000256" key="1">
    <source>
        <dbReference type="ARBA" id="ARBA00007951"/>
    </source>
</evidence>
<evidence type="ECO:0000256" key="2">
    <source>
        <dbReference type="ARBA" id="ARBA00012662"/>
    </source>
</evidence>
<protein>
    <recommendedName>
        <fullName evidence="2">alpha-L-fucosidase</fullName>
        <ecNumber evidence="2">3.2.1.51</ecNumber>
    </recommendedName>
</protein>
<dbReference type="AlphaFoldDB" id="A0A916RRU6"/>
<keyword evidence="8" id="KW-1185">Reference proteome</keyword>
<dbReference type="PROSITE" id="PS50022">
    <property type="entry name" value="FA58C_3"/>
    <property type="match status" value="1"/>
</dbReference>
<dbReference type="InterPro" id="IPR017853">
    <property type="entry name" value="GH"/>
</dbReference>
<dbReference type="InterPro" id="IPR000421">
    <property type="entry name" value="FA58C"/>
</dbReference>
<comment type="caution">
    <text evidence="7">The sequence shown here is derived from an EMBL/GenBank/DDBJ whole genome shotgun (WGS) entry which is preliminary data.</text>
</comment>
<dbReference type="GO" id="GO:0006004">
    <property type="term" value="P:fucose metabolic process"/>
    <property type="evidence" value="ECO:0007669"/>
    <property type="project" value="TreeGrafter"/>
</dbReference>
<evidence type="ECO:0000256" key="3">
    <source>
        <dbReference type="ARBA" id="ARBA00022729"/>
    </source>
</evidence>
<dbReference type="GO" id="GO:0004560">
    <property type="term" value="F:alpha-L-fucosidase activity"/>
    <property type="evidence" value="ECO:0007669"/>
    <property type="project" value="InterPro"/>
</dbReference>
<dbReference type="InterPro" id="IPR057739">
    <property type="entry name" value="Glyco_hydro_29_N"/>
</dbReference>
<organism evidence="7 8">
    <name type="scientific">Edaphobacter acidisoli</name>
    <dbReference type="NCBI Taxonomy" id="2040573"/>
    <lineage>
        <taxon>Bacteria</taxon>
        <taxon>Pseudomonadati</taxon>
        <taxon>Acidobacteriota</taxon>
        <taxon>Terriglobia</taxon>
        <taxon>Terriglobales</taxon>
        <taxon>Acidobacteriaceae</taxon>
        <taxon>Edaphobacter</taxon>
    </lineage>
</organism>
<dbReference type="PANTHER" id="PTHR10030:SF37">
    <property type="entry name" value="ALPHA-L-FUCOSIDASE-RELATED"/>
    <property type="match status" value="1"/>
</dbReference>
<dbReference type="Proteomes" id="UP000648801">
    <property type="component" value="Unassembled WGS sequence"/>
</dbReference>
<dbReference type="Gene3D" id="3.20.20.80">
    <property type="entry name" value="Glycosidases"/>
    <property type="match status" value="1"/>
</dbReference>
<dbReference type="Pfam" id="PF00754">
    <property type="entry name" value="F5_F8_type_C"/>
    <property type="match status" value="1"/>
</dbReference>
<evidence type="ECO:0000259" key="6">
    <source>
        <dbReference type="PROSITE" id="PS50022"/>
    </source>
</evidence>
<evidence type="ECO:0000313" key="8">
    <source>
        <dbReference type="Proteomes" id="UP000648801"/>
    </source>
</evidence>
<keyword evidence="4" id="KW-0378">Hydrolase</keyword>
<comment type="similarity">
    <text evidence="1">Belongs to the glycosyl hydrolase 29 family.</text>
</comment>
<evidence type="ECO:0000256" key="4">
    <source>
        <dbReference type="ARBA" id="ARBA00022801"/>
    </source>
</evidence>
<dbReference type="SUPFAM" id="SSF49785">
    <property type="entry name" value="Galactose-binding domain-like"/>
    <property type="match status" value="1"/>
</dbReference>
<evidence type="ECO:0000313" key="7">
    <source>
        <dbReference type="EMBL" id="GGA67220.1"/>
    </source>
</evidence>
<dbReference type="EMBL" id="BMJB01000001">
    <property type="protein sequence ID" value="GGA67220.1"/>
    <property type="molecule type" value="Genomic_DNA"/>
</dbReference>
<dbReference type="SMART" id="SM00812">
    <property type="entry name" value="Alpha_L_fucos"/>
    <property type="match status" value="1"/>
</dbReference>
<feature type="domain" description="F5/8 type C" evidence="6">
    <location>
        <begin position="284"/>
        <end position="426"/>
    </location>
</feature>
<dbReference type="InterPro" id="IPR000933">
    <property type="entry name" value="Glyco_hydro_29"/>
</dbReference>
<dbReference type="InterPro" id="IPR008979">
    <property type="entry name" value="Galactose-bd-like_sf"/>
</dbReference>
<evidence type="ECO:0000256" key="5">
    <source>
        <dbReference type="ARBA" id="ARBA00023295"/>
    </source>
</evidence>
<dbReference type="GO" id="GO:0016139">
    <property type="term" value="P:glycoside catabolic process"/>
    <property type="evidence" value="ECO:0007669"/>
    <property type="project" value="TreeGrafter"/>
</dbReference>
<dbReference type="GO" id="GO:0005764">
    <property type="term" value="C:lysosome"/>
    <property type="evidence" value="ECO:0007669"/>
    <property type="project" value="TreeGrafter"/>
</dbReference>